<evidence type="ECO:0000313" key="4">
    <source>
        <dbReference type="Proteomes" id="UP000245934"/>
    </source>
</evidence>
<gene>
    <name evidence="3" type="ORF">DLD82_02370</name>
</gene>
<dbReference type="InterPro" id="IPR029149">
    <property type="entry name" value="Creatin/AminoP/Spt16_N"/>
</dbReference>
<comment type="caution">
    <text evidence="3">The sequence shown here is derived from an EMBL/GenBank/DDBJ whole genome shotgun (WGS) entry which is preliminary data.</text>
</comment>
<dbReference type="EMBL" id="QGMZ01000006">
    <property type="protein sequence ID" value="PWR75925.1"/>
    <property type="molecule type" value="Genomic_DNA"/>
</dbReference>
<dbReference type="Gene3D" id="3.90.230.10">
    <property type="entry name" value="Creatinase/methionine aminopeptidase superfamily"/>
    <property type="match status" value="1"/>
</dbReference>
<reference evidence="3 4" key="1">
    <citation type="submission" date="2018-05" db="EMBL/GenBank/DDBJ databases">
        <title>Draft genome of Methanospirillum stamsii Pt1.</title>
        <authorList>
            <person name="Dueholm M.S."/>
            <person name="Nielsen P.H."/>
            <person name="Bakmann L.F."/>
            <person name="Otzen D.E."/>
        </authorList>
    </citation>
    <scope>NUCLEOTIDE SEQUENCE [LARGE SCALE GENOMIC DNA]</scope>
    <source>
        <strain evidence="3 4">Pt1</strain>
    </source>
</reference>
<dbReference type="GeneID" id="97607823"/>
<organism evidence="3 4">
    <name type="scientific">Methanospirillum stamsii</name>
    <dbReference type="NCBI Taxonomy" id="1277351"/>
    <lineage>
        <taxon>Archaea</taxon>
        <taxon>Methanobacteriati</taxon>
        <taxon>Methanobacteriota</taxon>
        <taxon>Stenosarchaea group</taxon>
        <taxon>Methanomicrobia</taxon>
        <taxon>Methanomicrobiales</taxon>
        <taxon>Methanospirillaceae</taxon>
        <taxon>Methanospirillum</taxon>
    </lineage>
</organism>
<feature type="domain" description="Peptidase M24" evidence="1">
    <location>
        <begin position="144"/>
        <end position="379"/>
    </location>
</feature>
<name>A0A2V2NBF4_9EURY</name>
<evidence type="ECO:0000259" key="1">
    <source>
        <dbReference type="Pfam" id="PF00557"/>
    </source>
</evidence>
<dbReference type="PANTHER" id="PTHR46112">
    <property type="entry name" value="AMINOPEPTIDASE"/>
    <property type="match status" value="1"/>
</dbReference>
<evidence type="ECO:0000259" key="2">
    <source>
        <dbReference type="Pfam" id="PF01321"/>
    </source>
</evidence>
<dbReference type="PANTHER" id="PTHR46112:SF2">
    <property type="entry name" value="XAA-PRO AMINOPEPTIDASE P-RELATED"/>
    <property type="match status" value="1"/>
</dbReference>
<dbReference type="Pfam" id="PF00557">
    <property type="entry name" value="Peptidase_M24"/>
    <property type="match status" value="1"/>
</dbReference>
<proteinExistence type="predicted"/>
<dbReference type="InterPro" id="IPR000994">
    <property type="entry name" value="Pept_M24"/>
</dbReference>
<dbReference type="Gene3D" id="3.40.350.10">
    <property type="entry name" value="Creatinase/prolidase N-terminal domain"/>
    <property type="match status" value="1"/>
</dbReference>
<protein>
    <submittedName>
        <fullName evidence="3">Peptidase M24</fullName>
    </submittedName>
</protein>
<dbReference type="Proteomes" id="UP000245934">
    <property type="component" value="Unassembled WGS sequence"/>
</dbReference>
<keyword evidence="4" id="KW-1185">Reference proteome</keyword>
<feature type="domain" description="Creatinase N-terminal" evidence="2">
    <location>
        <begin position="13"/>
        <end position="136"/>
    </location>
</feature>
<dbReference type="AlphaFoldDB" id="A0A2V2NBF4"/>
<dbReference type="RefSeq" id="WP_109939502.1">
    <property type="nucleotide sequence ID" value="NZ_CP176366.1"/>
</dbReference>
<dbReference type="OrthoDB" id="1346at2157"/>
<accession>A0A2V2NBF4</accession>
<dbReference type="SUPFAM" id="SSF53092">
    <property type="entry name" value="Creatinase/prolidase N-terminal domain"/>
    <property type="match status" value="1"/>
</dbReference>
<dbReference type="SUPFAM" id="SSF55920">
    <property type="entry name" value="Creatinase/aminopeptidase"/>
    <property type="match status" value="1"/>
</dbReference>
<sequence>MDSHVPLHELNDRMRRFKSRMDTKNPDWELAVFFGNINLYYFTGTMQDSMLYIPRDGDPTLWVRKSYERARDESEFKNIERMSSFRDAAKVYSAHPVSVYLETELVPLALYNRFSKHFPIPDIKSLDTDVNMVRAVKSQFELSLMKKSGKIHARVLEEIVPGMLSEGINEAEFAGKLYQVLVEEGHHGISRFGMFNTEMLLGQIGFGENSLYPTSFDGPGGSVGLCPAVPLLGDRKRKLKKGDLVFVDVGCGVGGYHTDKTMTYMFGKPPADDVTREHNKCLEIQNILAEKLVPGNIPSEIYNSVIENLDESFLKNFMGYKDRQVKFLGHGVGLLIDEVPVIARGFDEPLLENMVFALEPKKGIPGVGMVGIENTFIVTPKGGTCITGENPGLIPVY</sequence>
<dbReference type="Pfam" id="PF01321">
    <property type="entry name" value="Creatinase_N"/>
    <property type="match status" value="1"/>
</dbReference>
<dbReference type="InterPro" id="IPR036005">
    <property type="entry name" value="Creatinase/aminopeptidase-like"/>
</dbReference>
<dbReference type="CDD" id="cd01066">
    <property type="entry name" value="APP_MetAP"/>
    <property type="match status" value="1"/>
</dbReference>
<evidence type="ECO:0000313" key="3">
    <source>
        <dbReference type="EMBL" id="PWR75925.1"/>
    </source>
</evidence>
<dbReference type="InterPro" id="IPR050659">
    <property type="entry name" value="Peptidase_M24B"/>
</dbReference>
<dbReference type="InterPro" id="IPR000587">
    <property type="entry name" value="Creatinase_N"/>
</dbReference>